<sequence>MPQTITRGYKTLLEEASAKIQTLPTQEAMALHGREDVVFVDLRDPRELEREGRIPGAVHCPRGMLEFWIDPESPYHKPVFAQDKTFVFFCAAGWRSALSAATAQDMGLKPVAHIEGGFTAWKKAGGPVEQLEPKT</sequence>
<dbReference type="SMART" id="SM00450">
    <property type="entry name" value="RHOD"/>
    <property type="match status" value="1"/>
</dbReference>
<dbReference type="PANTHER" id="PTHR44086:SF13">
    <property type="entry name" value="THIOSULFATE SULFURTRANSFERASE PSPE"/>
    <property type="match status" value="1"/>
</dbReference>
<dbReference type="PROSITE" id="PS50206">
    <property type="entry name" value="RHODANESE_3"/>
    <property type="match status" value="1"/>
</dbReference>
<dbReference type="GO" id="GO:0004792">
    <property type="term" value="F:thiosulfate-cyanide sulfurtransferase activity"/>
    <property type="evidence" value="ECO:0007669"/>
    <property type="project" value="TreeGrafter"/>
</dbReference>
<dbReference type="PANTHER" id="PTHR44086">
    <property type="entry name" value="THIOSULFATE SULFURTRANSFERASE RDL2, MITOCHONDRIAL-RELATED"/>
    <property type="match status" value="1"/>
</dbReference>
<dbReference type="STRING" id="1225564.AA309_30950"/>
<organism evidence="2 3">
    <name type="scientific">Microvirga vignae</name>
    <dbReference type="NCBI Taxonomy" id="1225564"/>
    <lineage>
        <taxon>Bacteria</taxon>
        <taxon>Pseudomonadati</taxon>
        <taxon>Pseudomonadota</taxon>
        <taxon>Alphaproteobacteria</taxon>
        <taxon>Hyphomicrobiales</taxon>
        <taxon>Methylobacteriaceae</taxon>
        <taxon>Microvirga</taxon>
    </lineage>
</organism>
<dbReference type="OrthoDB" id="9807812at2"/>
<dbReference type="Pfam" id="PF00581">
    <property type="entry name" value="Rhodanese"/>
    <property type="match status" value="1"/>
</dbReference>
<dbReference type="PATRIC" id="fig|1225564.3.peg.1160"/>
<gene>
    <name evidence="2" type="ORF">AA309_30950</name>
</gene>
<name>A0A0H1RAB0_9HYPH</name>
<evidence type="ECO:0000259" key="1">
    <source>
        <dbReference type="PROSITE" id="PS50206"/>
    </source>
</evidence>
<evidence type="ECO:0000313" key="3">
    <source>
        <dbReference type="Proteomes" id="UP000035489"/>
    </source>
</evidence>
<protein>
    <submittedName>
        <fullName evidence="2">Rhodanese</fullName>
    </submittedName>
</protein>
<dbReference type="EMBL" id="LCYG01000144">
    <property type="protein sequence ID" value="KLK89527.1"/>
    <property type="molecule type" value="Genomic_DNA"/>
</dbReference>
<dbReference type="InterPro" id="IPR036873">
    <property type="entry name" value="Rhodanese-like_dom_sf"/>
</dbReference>
<comment type="caution">
    <text evidence="2">The sequence shown here is derived from an EMBL/GenBank/DDBJ whole genome shotgun (WGS) entry which is preliminary data.</text>
</comment>
<reference evidence="2 3" key="1">
    <citation type="submission" date="2015-05" db="EMBL/GenBank/DDBJ databases">
        <title>Draft genome sequence of Microvirga vignae strain BR3299, a novel nitrogen fixing bacteria isolated from Brazil semi-aired region.</title>
        <authorList>
            <person name="Zilli J.E."/>
            <person name="Passos S.R."/>
            <person name="Leite J."/>
            <person name="Baldani J.I."/>
            <person name="Xavier G.R."/>
            <person name="Rumjaneck N.G."/>
            <person name="Simoes-Araujo J.L."/>
        </authorList>
    </citation>
    <scope>NUCLEOTIDE SEQUENCE [LARGE SCALE GENOMIC DNA]</scope>
    <source>
        <strain evidence="2 3">BR3299</strain>
    </source>
</reference>
<accession>A0A0H1RAB0</accession>
<dbReference type="RefSeq" id="WP_047192872.1">
    <property type="nucleotide sequence ID" value="NZ_LCYG01000144.1"/>
</dbReference>
<dbReference type="Gene3D" id="3.40.250.10">
    <property type="entry name" value="Rhodanese-like domain"/>
    <property type="match status" value="1"/>
</dbReference>
<proteinExistence type="predicted"/>
<keyword evidence="3" id="KW-1185">Reference proteome</keyword>
<dbReference type="Proteomes" id="UP000035489">
    <property type="component" value="Unassembled WGS sequence"/>
</dbReference>
<feature type="domain" description="Rhodanese" evidence="1">
    <location>
        <begin position="33"/>
        <end position="130"/>
    </location>
</feature>
<dbReference type="SUPFAM" id="SSF52821">
    <property type="entry name" value="Rhodanese/Cell cycle control phosphatase"/>
    <property type="match status" value="1"/>
</dbReference>
<dbReference type="AlphaFoldDB" id="A0A0H1RAB0"/>
<dbReference type="InterPro" id="IPR001763">
    <property type="entry name" value="Rhodanese-like_dom"/>
</dbReference>
<evidence type="ECO:0000313" key="2">
    <source>
        <dbReference type="EMBL" id="KLK89527.1"/>
    </source>
</evidence>
<dbReference type="CDD" id="cd01447">
    <property type="entry name" value="Polysulfide_ST"/>
    <property type="match status" value="1"/>
</dbReference>